<dbReference type="EMBL" id="JAHDYR010000007">
    <property type="protein sequence ID" value="KAG9396248.1"/>
    <property type="molecule type" value="Genomic_DNA"/>
</dbReference>
<keyword evidence="2" id="KW-1185">Reference proteome</keyword>
<organism evidence="1 2">
    <name type="scientific">Carpediemonas membranifera</name>
    <dbReference type="NCBI Taxonomy" id="201153"/>
    <lineage>
        <taxon>Eukaryota</taxon>
        <taxon>Metamonada</taxon>
        <taxon>Carpediemonas-like organisms</taxon>
        <taxon>Carpediemonas</taxon>
    </lineage>
</organism>
<evidence type="ECO:0000313" key="2">
    <source>
        <dbReference type="Proteomes" id="UP000717585"/>
    </source>
</evidence>
<accession>A0A8J6E3Q6</accession>
<name>A0A8J6E3Q6_9EUKA</name>
<gene>
    <name evidence="1" type="ORF">J8273_2600</name>
</gene>
<comment type="caution">
    <text evidence="1">The sequence shown here is derived from an EMBL/GenBank/DDBJ whole genome shotgun (WGS) entry which is preliminary data.</text>
</comment>
<protein>
    <submittedName>
        <fullName evidence="1">Uncharacterized protein</fullName>
    </submittedName>
</protein>
<dbReference type="Proteomes" id="UP000717585">
    <property type="component" value="Unassembled WGS sequence"/>
</dbReference>
<reference evidence="1" key="1">
    <citation type="submission" date="2021-05" db="EMBL/GenBank/DDBJ databases">
        <title>A free-living protist that lacks canonical eukaryotic 1 DNA replication and segregation systems.</title>
        <authorList>
            <person name="Salas-Leiva D.E."/>
            <person name="Tromer E.C."/>
            <person name="Curtis B.A."/>
            <person name="Jerlstrom-Hultqvist J."/>
            <person name="Kolisko M."/>
            <person name="Yi Z."/>
            <person name="Salas-Leiva J.S."/>
            <person name="Gallot-Lavallee L."/>
            <person name="Kops G.J.P.L."/>
            <person name="Archibald J.M."/>
            <person name="Simpson A.G.B."/>
            <person name="Roger A.J."/>
        </authorList>
    </citation>
    <scope>NUCLEOTIDE SEQUENCE</scope>
    <source>
        <strain evidence="1">BICM</strain>
    </source>
</reference>
<proteinExistence type="predicted"/>
<evidence type="ECO:0000313" key="1">
    <source>
        <dbReference type="EMBL" id="KAG9396248.1"/>
    </source>
</evidence>
<sequence>MFSDNSKVRKTFAELKKVPSEDDEKIMKPIHLKLGRGLQFQHHPALKGWQNETESQPVKLEEMKEEIRGECRALRTEYQDLVDTVDHLRAHVLGQIDYFDRLHAFAAQFPETLPRPVAADKYDEFRMPDSDMARVPESMMKITLA</sequence>
<dbReference type="AlphaFoldDB" id="A0A8J6E3Q6"/>